<dbReference type="InterPro" id="IPR050271">
    <property type="entry name" value="UDP-glycosyltransferase"/>
</dbReference>
<keyword evidence="2" id="KW-0328">Glycosyltransferase</keyword>
<gene>
    <name evidence="5" type="ORF">OS493_014730</name>
</gene>
<evidence type="ECO:0000256" key="1">
    <source>
        <dbReference type="ARBA" id="ARBA00009995"/>
    </source>
</evidence>
<evidence type="ECO:0000256" key="2">
    <source>
        <dbReference type="ARBA" id="ARBA00022676"/>
    </source>
</evidence>
<comment type="caution">
    <text evidence="5">The sequence shown here is derived from an EMBL/GenBank/DDBJ whole genome shotgun (WGS) entry which is preliminary data.</text>
</comment>
<evidence type="ECO:0008006" key="7">
    <source>
        <dbReference type="Google" id="ProtNLM"/>
    </source>
</evidence>
<evidence type="ECO:0000313" key="6">
    <source>
        <dbReference type="Proteomes" id="UP001163046"/>
    </source>
</evidence>
<proteinExistence type="inferred from homology"/>
<evidence type="ECO:0000256" key="4">
    <source>
        <dbReference type="SAM" id="Phobius"/>
    </source>
</evidence>
<dbReference type="InterPro" id="IPR002213">
    <property type="entry name" value="UDP_glucos_trans"/>
</dbReference>
<reference evidence="5" key="1">
    <citation type="submission" date="2023-01" db="EMBL/GenBank/DDBJ databases">
        <title>Genome assembly of the deep-sea coral Lophelia pertusa.</title>
        <authorList>
            <person name="Herrera S."/>
            <person name="Cordes E."/>
        </authorList>
    </citation>
    <scope>NUCLEOTIDE SEQUENCE</scope>
    <source>
        <strain evidence="5">USNM1676648</strain>
        <tissue evidence="5">Polyp</tissue>
    </source>
</reference>
<accession>A0A9X0CH64</accession>
<dbReference type="SUPFAM" id="SSF53756">
    <property type="entry name" value="UDP-Glycosyltransferase/glycogen phosphorylase"/>
    <property type="match status" value="1"/>
</dbReference>
<keyword evidence="3" id="KW-0808">Transferase</keyword>
<sequence>MAMYCEGVLNDRELMNDIQNADLIIGDALYMCSSLIASKFSLPHVVILTNTLNLPAMHAFGIPFSPSYVPQFKSSLTDKLSFVERLENIYHWILVYWAFNHGMVPPFHDLKERYNIAPDKSIYETLGRVDLIISQKPFILEYPRPVLPNTKVVGPLLTTPAKPLRDELEEFMRRSGNEGVILLDRAEAKIDLSSNIKVASWLPQNDILGHNQTKLFINHGGVNGLMEAAYHGVPMICAPFFGDQYDNAHLARRKGFAEVVNLDTITADELVEVIIKVISNHSYRESAVGVSKFIKLLPRSPLQEAADWIEYTQAVGGLQHLRPRCLDLPFYKLYFLDVLLVAVLTIAFVWFSLKYLRSRWLGMRITWLADKEKIL</sequence>
<dbReference type="PANTHER" id="PTHR48043">
    <property type="entry name" value="EG:EG0003.4 PROTEIN-RELATED"/>
    <property type="match status" value="1"/>
</dbReference>
<dbReference type="EMBL" id="MU827784">
    <property type="protein sequence ID" value="KAJ7334416.1"/>
    <property type="molecule type" value="Genomic_DNA"/>
</dbReference>
<organism evidence="5 6">
    <name type="scientific">Desmophyllum pertusum</name>
    <dbReference type="NCBI Taxonomy" id="174260"/>
    <lineage>
        <taxon>Eukaryota</taxon>
        <taxon>Metazoa</taxon>
        <taxon>Cnidaria</taxon>
        <taxon>Anthozoa</taxon>
        <taxon>Hexacorallia</taxon>
        <taxon>Scleractinia</taxon>
        <taxon>Caryophylliina</taxon>
        <taxon>Caryophylliidae</taxon>
        <taxon>Desmophyllum</taxon>
    </lineage>
</organism>
<comment type="similarity">
    <text evidence="1">Belongs to the UDP-glycosyltransferase family.</text>
</comment>
<dbReference type="GO" id="GO:0008194">
    <property type="term" value="F:UDP-glycosyltransferase activity"/>
    <property type="evidence" value="ECO:0007669"/>
    <property type="project" value="InterPro"/>
</dbReference>
<dbReference type="Pfam" id="PF00201">
    <property type="entry name" value="UDPGT"/>
    <property type="match status" value="2"/>
</dbReference>
<name>A0A9X0CH64_9CNID</name>
<evidence type="ECO:0000256" key="3">
    <source>
        <dbReference type="ARBA" id="ARBA00022679"/>
    </source>
</evidence>
<keyword evidence="4" id="KW-0812">Transmembrane</keyword>
<dbReference type="Proteomes" id="UP001163046">
    <property type="component" value="Unassembled WGS sequence"/>
</dbReference>
<dbReference type="AlphaFoldDB" id="A0A9X0CH64"/>
<keyword evidence="4" id="KW-0472">Membrane</keyword>
<dbReference type="PANTHER" id="PTHR48043:SF145">
    <property type="entry name" value="FI06409P-RELATED"/>
    <property type="match status" value="1"/>
</dbReference>
<dbReference type="OrthoDB" id="5835829at2759"/>
<protein>
    <recommendedName>
        <fullName evidence="7">UDP-glucuronosyltransferase</fullName>
    </recommendedName>
</protein>
<evidence type="ECO:0000313" key="5">
    <source>
        <dbReference type="EMBL" id="KAJ7334416.1"/>
    </source>
</evidence>
<keyword evidence="6" id="KW-1185">Reference proteome</keyword>
<dbReference type="CDD" id="cd03784">
    <property type="entry name" value="GT1_Gtf-like"/>
    <property type="match status" value="1"/>
</dbReference>
<dbReference type="FunFam" id="3.40.50.2000:FF:000021">
    <property type="entry name" value="UDP-glucuronosyltransferase"/>
    <property type="match status" value="1"/>
</dbReference>
<feature type="transmembrane region" description="Helical" evidence="4">
    <location>
        <begin position="333"/>
        <end position="353"/>
    </location>
</feature>
<keyword evidence="4" id="KW-1133">Transmembrane helix</keyword>
<dbReference type="Gene3D" id="3.40.50.2000">
    <property type="entry name" value="Glycogen Phosphorylase B"/>
    <property type="match status" value="1"/>
</dbReference>